<dbReference type="SMART" id="SM00210">
    <property type="entry name" value="TSPN"/>
    <property type="match status" value="1"/>
</dbReference>
<accession>N6TH56</accession>
<dbReference type="EMBL" id="KB740648">
    <property type="protein sequence ID" value="ENN79769.1"/>
    <property type="molecule type" value="Genomic_DNA"/>
</dbReference>
<organism evidence="2">
    <name type="scientific">Dendroctonus ponderosae</name>
    <name type="common">Mountain pine beetle</name>
    <dbReference type="NCBI Taxonomy" id="77166"/>
    <lineage>
        <taxon>Eukaryota</taxon>
        <taxon>Metazoa</taxon>
        <taxon>Ecdysozoa</taxon>
        <taxon>Arthropoda</taxon>
        <taxon>Hexapoda</taxon>
        <taxon>Insecta</taxon>
        <taxon>Pterygota</taxon>
        <taxon>Neoptera</taxon>
        <taxon>Endopterygota</taxon>
        <taxon>Coleoptera</taxon>
        <taxon>Polyphaga</taxon>
        <taxon>Cucujiformia</taxon>
        <taxon>Curculionidae</taxon>
        <taxon>Scolytinae</taxon>
        <taxon>Dendroctonus</taxon>
    </lineage>
</organism>
<sequence length="185" mass="20434">MNPIFEYNLLDAVTIPLQDPKTQYVDESEDGFPAFGFRMGADVKMAYRQILPDTLSEEFAILINAKPGSRNGGFVFAVVNAMESIVELGVRIAPDNGSSTILSLFYTDVTTDVTSRALANFTVPKFVQKWTKFAFRVTLDDVTLFFNCTETETVSTQRMPLKLNFGSASTLYLAQAGPLIGDAFE</sequence>
<dbReference type="OMA" id="LYFRCTR"/>
<dbReference type="HOGENOM" id="CLU_095461_0_0_1"/>
<dbReference type="Gene3D" id="2.60.120.200">
    <property type="match status" value="1"/>
</dbReference>
<name>N6TH56_DENPD</name>
<reference evidence="2" key="1">
    <citation type="journal article" date="2013" name="Genome Biol.">
        <title>Draft genome of the mountain pine beetle, Dendroctonus ponderosae Hopkins, a major forest pest.</title>
        <authorList>
            <person name="Keeling C.I."/>
            <person name="Yuen M.M."/>
            <person name="Liao N.Y."/>
            <person name="Docking T.R."/>
            <person name="Chan S.K."/>
            <person name="Taylor G.A."/>
            <person name="Palmquist D.L."/>
            <person name="Jackman S.D."/>
            <person name="Nguyen A."/>
            <person name="Li M."/>
            <person name="Henderson H."/>
            <person name="Janes J.K."/>
            <person name="Zhao Y."/>
            <person name="Pandoh P."/>
            <person name="Moore R."/>
            <person name="Sperling F.A."/>
            <person name="Huber D.P."/>
            <person name="Birol I."/>
            <person name="Jones S.J."/>
            <person name="Bohlmann J."/>
        </authorList>
    </citation>
    <scope>NUCLEOTIDE SEQUENCE</scope>
</reference>
<feature type="non-terminal residue" evidence="2">
    <location>
        <position position="1"/>
    </location>
</feature>
<gene>
    <name evidence="2" type="ORF">YQE_03825</name>
</gene>
<evidence type="ECO:0000313" key="2">
    <source>
        <dbReference type="EMBL" id="ENN79769.1"/>
    </source>
</evidence>
<evidence type="ECO:0000256" key="1">
    <source>
        <dbReference type="ARBA" id="ARBA00022737"/>
    </source>
</evidence>
<dbReference type="InterPro" id="IPR048287">
    <property type="entry name" value="TSPN-like_N"/>
</dbReference>
<keyword evidence="1" id="KW-0677">Repeat</keyword>
<dbReference type="OrthoDB" id="10060752at2759"/>
<proteinExistence type="predicted"/>
<dbReference type="InterPro" id="IPR013320">
    <property type="entry name" value="ConA-like_dom_sf"/>
</dbReference>
<dbReference type="AlphaFoldDB" id="N6TH56"/>
<dbReference type="SUPFAM" id="SSF49899">
    <property type="entry name" value="Concanavalin A-like lectins/glucanases"/>
    <property type="match status" value="1"/>
</dbReference>
<feature type="non-terminal residue" evidence="2">
    <location>
        <position position="185"/>
    </location>
</feature>
<protein>
    <submittedName>
        <fullName evidence="2">Uncharacterized protein</fullName>
    </submittedName>
</protein>